<sequence length="50" mass="5484">MLATFPVRLPGRLKPADGEDTGLKGGLRRAWGEEVVHKGRDEPIQVNTSK</sequence>
<name>A0A154P733_DUFNO</name>
<evidence type="ECO:0000313" key="2">
    <source>
        <dbReference type="Proteomes" id="UP000076502"/>
    </source>
</evidence>
<evidence type="ECO:0000313" key="1">
    <source>
        <dbReference type="EMBL" id="KZC07687.1"/>
    </source>
</evidence>
<accession>A0A154P733</accession>
<dbReference type="Proteomes" id="UP000076502">
    <property type="component" value="Unassembled WGS sequence"/>
</dbReference>
<dbReference type="AlphaFoldDB" id="A0A154P733"/>
<organism evidence="1 2">
    <name type="scientific">Dufourea novaeangliae</name>
    <name type="common">Sweat bee</name>
    <dbReference type="NCBI Taxonomy" id="178035"/>
    <lineage>
        <taxon>Eukaryota</taxon>
        <taxon>Metazoa</taxon>
        <taxon>Ecdysozoa</taxon>
        <taxon>Arthropoda</taxon>
        <taxon>Hexapoda</taxon>
        <taxon>Insecta</taxon>
        <taxon>Pterygota</taxon>
        <taxon>Neoptera</taxon>
        <taxon>Endopterygota</taxon>
        <taxon>Hymenoptera</taxon>
        <taxon>Apocrita</taxon>
        <taxon>Aculeata</taxon>
        <taxon>Apoidea</taxon>
        <taxon>Anthophila</taxon>
        <taxon>Halictidae</taxon>
        <taxon>Rophitinae</taxon>
        <taxon>Dufourea</taxon>
    </lineage>
</organism>
<dbReference type="EMBL" id="KQ434829">
    <property type="protein sequence ID" value="KZC07687.1"/>
    <property type="molecule type" value="Genomic_DNA"/>
</dbReference>
<protein>
    <submittedName>
        <fullName evidence="1">Uncharacterized protein</fullName>
    </submittedName>
</protein>
<proteinExistence type="predicted"/>
<gene>
    <name evidence="1" type="ORF">WN55_08007</name>
</gene>
<reference evidence="1 2" key="1">
    <citation type="submission" date="2015-07" db="EMBL/GenBank/DDBJ databases">
        <title>The genome of Dufourea novaeangliae.</title>
        <authorList>
            <person name="Pan H."/>
            <person name="Kapheim K."/>
        </authorList>
    </citation>
    <scope>NUCLEOTIDE SEQUENCE [LARGE SCALE GENOMIC DNA]</scope>
    <source>
        <strain evidence="1">0120121106</strain>
        <tissue evidence="1">Whole body</tissue>
    </source>
</reference>
<keyword evidence="2" id="KW-1185">Reference proteome</keyword>